<protein>
    <submittedName>
        <fullName evidence="2">VTC domain-containing protein</fullName>
    </submittedName>
</protein>
<sequence>MVSYANILNNYRPVSLKEMDSIQLMNRTDTKFVFNADLLPELLALLQPHYRILEIDDIRDFPYHTTYLDTTDYHFFYQHMSSRPGRYKVRYRQYEATGGAFLEVKLKNRRNRTIKWRISSCNHNALPNDHELEFLNHHVQQVAAGLHPVLENRFQRITLAGLNTKERITIDYHLSFRSPEGSEKHLPFLAILELKREGFTGNTPVTNALKSFNLHPTGFSKYCIGSVLVRNMDKKNILKSKLLLINKLHNESTQHSFA</sequence>
<dbReference type="InterPro" id="IPR018966">
    <property type="entry name" value="VTC_domain"/>
</dbReference>
<dbReference type="RefSeq" id="WP_111446119.1">
    <property type="nucleotide sequence ID" value="NZ_QKZK01000017.1"/>
</dbReference>
<feature type="domain" description="VTC" evidence="1">
    <location>
        <begin position="26"/>
        <end position="226"/>
    </location>
</feature>
<dbReference type="InterPro" id="IPR042267">
    <property type="entry name" value="VTC_sf"/>
</dbReference>
<evidence type="ECO:0000259" key="1">
    <source>
        <dbReference type="Pfam" id="PF09359"/>
    </source>
</evidence>
<organism evidence="2 3">
    <name type="scientific">Breznakibacter xylanolyticus</name>
    <dbReference type="NCBI Taxonomy" id="990"/>
    <lineage>
        <taxon>Bacteria</taxon>
        <taxon>Pseudomonadati</taxon>
        <taxon>Bacteroidota</taxon>
        <taxon>Bacteroidia</taxon>
        <taxon>Marinilabiliales</taxon>
        <taxon>Marinilabiliaceae</taxon>
        <taxon>Breznakibacter</taxon>
    </lineage>
</organism>
<dbReference type="Proteomes" id="UP000249239">
    <property type="component" value="Unassembled WGS sequence"/>
</dbReference>
<name>A0A2W7NEM0_9BACT</name>
<dbReference type="GO" id="GO:0006799">
    <property type="term" value="P:polyphosphate biosynthetic process"/>
    <property type="evidence" value="ECO:0007669"/>
    <property type="project" value="UniProtKB-ARBA"/>
</dbReference>
<keyword evidence="3" id="KW-1185">Reference proteome</keyword>
<gene>
    <name evidence="2" type="ORF">LX69_02262</name>
</gene>
<dbReference type="OrthoDB" id="148766at2"/>
<dbReference type="Pfam" id="PF09359">
    <property type="entry name" value="VTC"/>
    <property type="match status" value="1"/>
</dbReference>
<evidence type="ECO:0000313" key="3">
    <source>
        <dbReference type="Proteomes" id="UP000249239"/>
    </source>
</evidence>
<accession>A0A2W7NEM0</accession>
<dbReference type="EMBL" id="QKZK01000017">
    <property type="protein sequence ID" value="PZX15174.1"/>
    <property type="molecule type" value="Genomic_DNA"/>
</dbReference>
<reference evidence="2 3" key="1">
    <citation type="submission" date="2018-06" db="EMBL/GenBank/DDBJ databases">
        <title>Genomic Encyclopedia of Archaeal and Bacterial Type Strains, Phase II (KMG-II): from individual species to whole genera.</title>
        <authorList>
            <person name="Goeker M."/>
        </authorList>
    </citation>
    <scope>NUCLEOTIDE SEQUENCE [LARGE SCALE GENOMIC DNA]</scope>
    <source>
        <strain evidence="2 3">DSM 6779</strain>
    </source>
</reference>
<dbReference type="AlphaFoldDB" id="A0A2W7NEM0"/>
<dbReference type="CDD" id="cd07750">
    <property type="entry name" value="PolyPPase_VTC_like"/>
    <property type="match status" value="1"/>
</dbReference>
<comment type="caution">
    <text evidence="2">The sequence shown here is derived from an EMBL/GenBank/DDBJ whole genome shotgun (WGS) entry which is preliminary data.</text>
</comment>
<proteinExistence type="predicted"/>
<evidence type="ECO:0000313" key="2">
    <source>
        <dbReference type="EMBL" id="PZX15174.1"/>
    </source>
</evidence>
<dbReference type="Gene3D" id="3.20.100.30">
    <property type="entry name" value="VTC, catalytic tunnel domain"/>
    <property type="match status" value="1"/>
</dbReference>